<organism evidence="2">
    <name type="scientific">mine drainage metagenome</name>
    <dbReference type="NCBI Taxonomy" id="410659"/>
    <lineage>
        <taxon>unclassified sequences</taxon>
        <taxon>metagenomes</taxon>
        <taxon>ecological metagenomes</taxon>
    </lineage>
</organism>
<protein>
    <submittedName>
        <fullName evidence="2">DinB family protein</fullName>
    </submittedName>
</protein>
<sequence>MSRISHIGLMASYNEWMNAKVYEAATTVPADDLSANKKAFFGSIIGTLNHVAVGDTLWLKRFASHPANHTSLEPIRGLPAPKNLDQILFTDIQSLSKYRKWLDGIITAWAHSLTESDLDHVLRYTNMKGEAGDKKFFSLVMNFFNHQTHHRGQVTTLLSQADIDVGVTDLLALIPNEASE</sequence>
<accession>A0A1J5QWH6</accession>
<dbReference type="Pfam" id="PF05163">
    <property type="entry name" value="DinB"/>
    <property type="match status" value="1"/>
</dbReference>
<comment type="caution">
    <text evidence="2">The sequence shown here is derived from an EMBL/GenBank/DDBJ whole genome shotgun (WGS) entry which is preliminary data.</text>
</comment>
<dbReference type="InterPro" id="IPR034660">
    <property type="entry name" value="DinB/YfiT-like"/>
</dbReference>
<dbReference type="GO" id="GO:0046872">
    <property type="term" value="F:metal ion binding"/>
    <property type="evidence" value="ECO:0007669"/>
    <property type="project" value="UniProtKB-KW"/>
</dbReference>
<dbReference type="EMBL" id="MLJW01000390">
    <property type="protein sequence ID" value="OIQ88049.1"/>
    <property type="molecule type" value="Genomic_DNA"/>
</dbReference>
<evidence type="ECO:0000313" key="2">
    <source>
        <dbReference type="EMBL" id="OIQ88049.1"/>
    </source>
</evidence>
<proteinExistence type="predicted"/>
<evidence type="ECO:0000256" key="1">
    <source>
        <dbReference type="ARBA" id="ARBA00022723"/>
    </source>
</evidence>
<keyword evidence="1" id="KW-0479">Metal-binding</keyword>
<reference evidence="2" key="1">
    <citation type="submission" date="2016-10" db="EMBL/GenBank/DDBJ databases">
        <title>Sequence of Gallionella enrichment culture.</title>
        <authorList>
            <person name="Poehlein A."/>
            <person name="Muehling M."/>
            <person name="Daniel R."/>
        </authorList>
    </citation>
    <scope>NUCLEOTIDE SEQUENCE</scope>
</reference>
<dbReference type="Gene3D" id="1.20.120.450">
    <property type="entry name" value="dinb family like domain"/>
    <property type="match status" value="1"/>
</dbReference>
<dbReference type="PANTHER" id="PTHR37302:SF1">
    <property type="entry name" value="PROTEIN DINB"/>
    <property type="match status" value="1"/>
</dbReference>
<name>A0A1J5QWH6_9ZZZZ</name>
<gene>
    <name evidence="2" type="ORF">GALL_300560</name>
</gene>
<dbReference type="AlphaFoldDB" id="A0A1J5QWH6"/>
<dbReference type="SUPFAM" id="SSF109854">
    <property type="entry name" value="DinB/YfiT-like putative metalloenzymes"/>
    <property type="match status" value="1"/>
</dbReference>
<dbReference type="InterPro" id="IPR007837">
    <property type="entry name" value="DinB"/>
</dbReference>
<dbReference type="PANTHER" id="PTHR37302">
    <property type="entry name" value="SLR1116 PROTEIN"/>
    <property type="match status" value="1"/>
</dbReference>